<protein>
    <submittedName>
        <fullName evidence="3">SRPBCC family protein</fullName>
    </submittedName>
</protein>
<feature type="domain" description="Activator of Hsp90 ATPase homologue 1/2-like C-terminal" evidence="2">
    <location>
        <begin position="16"/>
        <end position="139"/>
    </location>
</feature>
<sequence length="141" mass="15981">MESTTKAKITVEVTVNAPLEKVWTAFNDPKHVINWCFASDDWHAPAAESDFREGGKSKTVMAAKDGSFSFDFEWIYTKIKDLETVEYALGDGREVSIQFEETADGIKVTETFDPESENPVEMQKGGWQAILDNFKKYVEQN</sequence>
<dbReference type="CDD" id="cd08897">
    <property type="entry name" value="SRPBCC_CalC_Aha1-like_4"/>
    <property type="match status" value="1"/>
</dbReference>
<dbReference type="SUPFAM" id="SSF55961">
    <property type="entry name" value="Bet v1-like"/>
    <property type="match status" value="1"/>
</dbReference>
<dbReference type="EMBL" id="JAYFUL010000009">
    <property type="protein sequence ID" value="MEA5257648.1"/>
    <property type="molecule type" value="Genomic_DNA"/>
</dbReference>
<dbReference type="InterPro" id="IPR013538">
    <property type="entry name" value="ASHA1/2-like_C"/>
</dbReference>
<dbReference type="Proteomes" id="UP001304671">
    <property type="component" value="Unassembled WGS sequence"/>
</dbReference>
<evidence type="ECO:0000313" key="4">
    <source>
        <dbReference type="Proteomes" id="UP001304671"/>
    </source>
</evidence>
<comment type="caution">
    <text evidence="3">The sequence shown here is derived from an EMBL/GenBank/DDBJ whole genome shotgun (WGS) entry which is preliminary data.</text>
</comment>
<keyword evidence="4" id="KW-1185">Reference proteome</keyword>
<comment type="similarity">
    <text evidence="1">Belongs to the AHA1 family.</text>
</comment>
<organism evidence="3 4">
    <name type="scientific">Arcicella aquatica</name>
    <dbReference type="NCBI Taxonomy" id="217141"/>
    <lineage>
        <taxon>Bacteria</taxon>
        <taxon>Pseudomonadati</taxon>
        <taxon>Bacteroidota</taxon>
        <taxon>Cytophagia</taxon>
        <taxon>Cytophagales</taxon>
        <taxon>Flectobacillaceae</taxon>
        <taxon>Arcicella</taxon>
    </lineage>
</organism>
<dbReference type="Pfam" id="PF08327">
    <property type="entry name" value="AHSA1"/>
    <property type="match status" value="1"/>
</dbReference>
<reference evidence="3 4" key="1">
    <citation type="submission" date="2023-12" db="EMBL/GenBank/DDBJ databases">
        <title>Novel species of the genus Arcicella isolated from rivers.</title>
        <authorList>
            <person name="Lu H."/>
        </authorList>
    </citation>
    <scope>NUCLEOTIDE SEQUENCE [LARGE SCALE GENOMIC DNA]</scope>
    <source>
        <strain evidence="3 4">LMG 21963</strain>
    </source>
</reference>
<evidence type="ECO:0000256" key="1">
    <source>
        <dbReference type="ARBA" id="ARBA00006817"/>
    </source>
</evidence>
<evidence type="ECO:0000313" key="3">
    <source>
        <dbReference type="EMBL" id="MEA5257648.1"/>
    </source>
</evidence>
<gene>
    <name evidence="3" type="ORF">VB264_07625</name>
</gene>
<dbReference type="Gene3D" id="3.30.530.20">
    <property type="match status" value="1"/>
</dbReference>
<name>A0ABU5QKS7_9BACT</name>
<dbReference type="InterPro" id="IPR023393">
    <property type="entry name" value="START-like_dom_sf"/>
</dbReference>
<accession>A0ABU5QKS7</accession>
<dbReference type="RefSeq" id="WP_323248161.1">
    <property type="nucleotide sequence ID" value="NZ_JAYFUL010000009.1"/>
</dbReference>
<proteinExistence type="inferred from homology"/>
<evidence type="ECO:0000259" key="2">
    <source>
        <dbReference type="Pfam" id="PF08327"/>
    </source>
</evidence>